<dbReference type="AlphaFoldDB" id="A0A6L2JHS7"/>
<protein>
    <submittedName>
        <fullName evidence="1">Putative zinc finger, CCHC-type</fullName>
    </submittedName>
</protein>
<proteinExistence type="predicted"/>
<sequence>MPKSNRGVHLHGSELGSELTSLAGSKLGSELTFFAGSELGLASYRPTTLDRTDFASWQQWIRLYCRGKENGVNILKSINKGPFQMGTLRETLTEGTLHLGPERPRVYSDLTSIEKDRYNADIRATNILLQRLPKDIYSLINHYIDAKDIWDNVKMLLEGSELTKEDRESQLYNDFERFQQHKGETIHDYYVRFAKLINDMRNIKMTMSRMQLNSKFVNNMLPERGRFVTVVKLNRGLRDSNYDQLSHRKELHSTQATIELRVLQRQDVANASSGEWDEQPIQDLALNVDNVFQADDCDAFDYDVDEAPTAQTMFMANLSSVDPVYDEVSPSYDSDVLSEVHDHDHYQDAICEHHEVHEMHDDVQPNYVVDSHTGYTSDSNMILYDQYVKDNAVKVIQSDVYVVPNDAYMMILNDMHERPAQHVYVTTQTKVVDTSLTAELATYKEQVELYERRARFELTEREQKIDEQLRIVITDRNIKEEILKKELHSVKMQLASTINHNKSMVEEVMSLKKDFK</sequence>
<gene>
    <name evidence="1" type="ORF">Tci_008288</name>
</gene>
<comment type="caution">
    <text evidence="1">The sequence shown here is derived from an EMBL/GenBank/DDBJ whole genome shotgun (WGS) entry which is preliminary data.</text>
</comment>
<dbReference type="Pfam" id="PF14223">
    <property type="entry name" value="Retrotran_gag_2"/>
    <property type="match status" value="1"/>
</dbReference>
<name>A0A6L2JHS7_TANCI</name>
<evidence type="ECO:0000313" key="1">
    <source>
        <dbReference type="EMBL" id="GEU36310.1"/>
    </source>
</evidence>
<dbReference type="EMBL" id="BKCJ010000795">
    <property type="protein sequence ID" value="GEU36310.1"/>
    <property type="molecule type" value="Genomic_DNA"/>
</dbReference>
<organism evidence="1">
    <name type="scientific">Tanacetum cinerariifolium</name>
    <name type="common">Dalmatian daisy</name>
    <name type="synonym">Chrysanthemum cinerariifolium</name>
    <dbReference type="NCBI Taxonomy" id="118510"/>
    <lineage>
        <taxon>Eukaryota</taxon>
        <taxon>Viridiplantae</taxon>
        <taxon>Streptophyta</taxon>
        <taxon>Embryophyta</taxon>
        <taxon>Tracheophyta</taxon>
        <taxon>Spermatophyta</taxon>
        <taxon>Magnoliopsida</taxon>
        <taxon>eudicotyledons</taxon>
        <taxon>Gunneridae</taxon>
        <taxon>Pentapetalae</taxon>
        <taxon>asterids</taxon>
        <taxon>campanulids</taxon>
        <taxon>Asterales</taxon>
        <taxon>Asteraceae</taxon>
        <taxon>Asteroideae</taxon>
        <taxon>Anthemideae</taxon>
        <taxon>Anthemidinae</taxon>
        <taxon>Tanacetum</taxon>
    </lineage>
</organism>
<reference evidence="1" key="1">
    <citation type="journal article" date="2019" name="Sci. Rep.">
        <title>Draft genome of Tanacetum cinerariifolium, the natural source of mosquito coil.</title>
        <authorList>
            <person name="Yamashiro T."/>
            <person name="Shiraishi A."/>
            <person name="Satake H."/>
            <person name="Nakayama K."/>
        </authorList>
    </citation>
    <scope>NUCLEOTIDE SEQUENCE</scope>
</reference>
<accession>A0A6L2JHS7</accession>